<dbReference type="AlphaFoldDB" id="A0A1Y1ZK49"/>
<gene>
    <name evidence="2" type="ORF">BCR34DRAFT_344129</name>
</gene>
<dbReference type="EMBL" id="MCFA01000070">
    <property type="protein sequence ID" value="ORY10628.1"/>
    <property type="molecule type" value="Genomic_DNA"/>
</dbReference>
<feature type="region of interest" description="Disordered" evidence="1">
    <location>
        <begin position="215"/>
        <end position="252"/>
    </location>
</feature>
<reference evidence="2 3" key="1">
    <citation type="submission" date="2016-07" db="EMBL/GenBank/DDBJ databases">
        <title>Pervasive Adenine N6-methylation of Active Genes in Fungi.</title>
        <authorList>
            <consortium name="DOE Joint Genome Institute"/>
            <person name="Mondo S.J."/>
            <person name="Dannebaum R.O."/>
            <person name="Kuo R.C."/>
            <person name="Labutti K."/>
            <person name="Haridas S."/>
            <person name="Kuo A."/>
            <person name="Salamov A."/>
            <person name="Ahrendt S.R."/>
            <person name="Lipzen A."/>
            <person name="Sullivan W."/>
            <person name="Andreopoulos W.B."/>
            <person name="Clum A."/>
            <person name="Lindquist E."/>
            <person name="Daum C."/>
            <person name="Ramamoorthy G.K."/>
            <person name="Gryganskyi A."/>
            <person name="Culley D."/>
            <person name="Magnuson J.K."/>
            <person name="James T.Y."/>
            <person name="O'Malley M.A."/>
            <person name="Stajich J.E."/>
            <person name="Spatafora J.W."/>
            <person name="Visel A."/>
            <person name="Grigoriev I.V."/>
        </authorList>
    </citation>
    <scope>NUCLEOTIDE SEQUENCE [LARGE SCALE GENOMIC DNA]</scope>
    <source>
        <strain evidence="2 3">CBS 115471</strain>
    </source>
</reference>
<evidence type="ECO:0000256" key="1">
    <source>
        <dbReference type="SAM" id="MobiDB-lite"/>
    </source>
</evidence>
<protein>
    <submittedName>
        <fullName evidence="2">Uncharacterized protein</fullName>
    </submittedName>
</protein>
<dbReference type="STRING" id="1231657.A0A1Y1ZK49"/>
<dbReference type="OrthoDB" id="4764735at2759"/>
<proteinExistence type="predicted"/>
<accession>A0A1Y1ZK49</accession>
<feature type="compositionally biased region" description="Pro residues" evidence="1">
    <location>
        <begin position="216"/>
        <end position="236"/>
    </location>
</feature>
<dbReference type="Proteomes" id="UP000193144">
    <property type="component" value="Unassembled WGS sequence"/>
</dbReference>
<organism evidence="2 3">
    <name type="scientific">Clohesyomyces aquaticus</name>
    <dbReference type="NCBI Taxonomy" id="1231657"/>
    <lineage>
        <taxon>Eukaryota</taxon>
        <taxon>Fungi</taxon>
        <taxon>Dikarya</taxon>
        <taxon>Ascomycota</taxon>
        <taxon>Pezizomycotina</taxon>
        <taxon>Dothideomycetes</taxon>
        <taxon>Pleosporomycetidae</taxon>
        <taxon>Pleosporales</taxon>
        <taxon>Lindgomycetaceae</taxon>
        <taxon>Clohesyomyces</taxon>
    </lineage>
</organism>
<comment type="caution">
    <text evidence="2">The sequence shown here is derived from an EMBL/GenBank/DDBJ whole genome shotgun (WGS) entry which is preliminary data.</text>
</comment>
<name>A0A1Y1ZK49_9PLEO</name>
<keyword evidence="3" id="KW-1185">Reference proteome</keyword>
<evidence type="ECO:0000313" key="3">
    <source>
        <dbReference type="Proteomes" id="UP000193144"/>
    </source>
</evidence>
<sequence length="334" mass="37296">MNASMSPEYRIAQPYCLALGPANNAPEPIWYIGCKVCDGQEKIFYSQNFFESNYPDLAHWIKTIASAPRQCFITFGPGYSYFASAPGLGSIWAGIPTDLSDKVQKAFDTPNCVSLGMKNAWFVLWPDGYYAWKFYGQYGTLDKILDAAEPRSVSYLAISPYNDQQYFVAFRDRTVKYNLSPEWMPQMLEVFREWQVELMQKQVVQVVQRQSMVGYPPQPPQPQWNPNPYPQTPTSPTPSYLNPSTPATPLPAYSSPVQRPFSLYSPYGDKSEKSPLVMNGAMFAPQGPAPAAVSKEKRKSFFSKRLSVAPTAVPVVSKSASTLATEGSQTCVVM</sequence>
<evidence type="ECO:0000313" key="2">
    <source>
        <dbReference type="EMBL" id="ORY10628.1"/>
    </source>
</evidence>